<dbReference type="GO" id="GO:0008725">
    <property type="term" value="F:DNA-3-methyladenine glycosylase activity"/>
    <property type="evidence" value="ECO:0007669"/>
    <property type="project" value="InterPro"/>
</dbReference>
<proteinExistence type="predicted"/>
<feature type="non-terminal residue" evidence="1">
    <location>
        <position position="59"/>
    </location>
</feature>
<accession>X1AR49</accession>
<dbReference type="InterPro" id="IPR052891">
    <property type="entry name" value="DNA-3mA_glycosylase"/>
</dbReference>
<dbReference type="GO" id="GO:0006284">
    <property type="term" value="P:base-excision repair"/>
    <property type="evidence" value="ECO:0007669"/>
    <property type="project" value="InterPro"/>
</dbReference>
<dbReference type="EMBL" id="BART01006943">
    <property type="protein sequence ID" value="GAG71817.1"/>
    <property type="molecule type" value="Genomic_DNA"/>
</dbReference>
<evidence type="ECO:0000313" key="1">
    <source>
        <dbReference type="EMBL" id="GAG71817.1"/>
    </source>
</evidence>
<dbReference type="InterPro" id="IPR005019">
    <property type="entry name" value="Adenine_glyco"/>
</dbReference>
<gene>
    <name evidence="1" type="ORF">S01H4_15838</name>
</gene>
<dbReference type="SUPFAM" id="SSF48150">
    <property type="entry name" value="DNA-glycosylase"/>
    <property type="match status" value="1"/>
</dbReference>
<dbReference type="InterPro" id="IPR011257">
    <property type="entry name" value="DNA_glycosylase"/>
</dbReference>
<dbReference type="AlphaFoldDB" id="X1AR49"/>
<organism evidence="1">
    <name type="scientific">marine sediment metagenome</name>
    <dbReference type="NCBI Taxonomy" id="412755"/>
    <lineage>
        <taxon>unclassified sequences</taxon>
        <taxon>metagenomes</taxon>
        <taxon>ecological metagenomes</taxon>
    </lineage>
</organism>
<reference evidence="1" key="1">
    <citation type="journal article" date="2014" name="Front. Microbiol.">
        <title>High frequency of phylogenetically diverse reductive dehalogenase-homologous genes in deep subseafloor sedimentary metagenomes.</title>
        <authorList>
            <person name="Kawai M."/>
            <person name="Futagami T."/>
            <person name="Toyoda A."/>
            <person name="Takaki Y."/>
            <person name="Nishi S."/>
            <person name="Hori S."/>
            <person name="Arai W."/>
            <person name="Tsubouchi T."/>
            <person name="Morono Y."/>
            <person name="Uchiyama I."/>
            <person name="Ito T."/>
            <person name="Fujiyama A."/>
            <person name="Inagaki F."/>
            <person name="Takami H."/>
        </authorList>
    </citation>
    <scope>NUCLEOTIDE SEQUENCE</scope>
    <source>
        <strain evidence="1">Expedition CK06-06</strain>
    </source>
</reference>
<comment type="caution">
    <text evidence="1">The sequence shown here is derived from an EMBL/GenBank/DDBJ whole genome shotgun (WGS) entry which is preliminary data.</text>
</comment>
<protein>
    <recommendedName>
        <fullName evidence="2">DNA-3-methyladenine glycosylase I</fullName>
    </recommendedName>
</protein>
<dbReference type="PANTHER" id="PTHR30037">
    <property type="entry name" value="DNA-3-METHYLADENINE GLYCOSYLASE 1"/>
    <property type="match status" value="1"/>
</dbReference>
<sequence>MVKRCEWAESNALMKEYHDKEWGAPEHNDNILYELLILEGMQAGLSWNTILQKRHNFRK</sequence>
<dbReference type="PANTHER" id="PTHR30037:SF4">
    <property type="entry name" value="DNA-3-METHYLADENINE GLYCOSYLASE I"/>
    <property type="match status" value="1"/>
</dbReference>
<name>X1AR49_9ZZZZ</name>
<dbReference type="Pfam" id="PF03352">
    <property type="entry name" value="Adenine_glyco"/>
    <property type="match status" value="1"/>
</dbReference>
<evidence type="ECO:0008006" key="2">
    <source>
        <dbReference type="Google" id="ProtNLM"/>
    </source>
</evidence>
<dbReference type="Gene3D" id="1.10.340.30">
    <property type="entry name" value="Hypothetical protein, domain 2"/>
    <property type="match status" value="1"/>
</dbReference>